<dbReference type="InterPro" id="IPR046451">
    <property type="entry name" value="HgmA_C"/>
</dbReference>
<comment type="similarity">
    <text evidence="3">Belongs to the homogentisate dioxygenase family.</text>
</comment>
<dbReference type="FunFam" id="2.60.120.10:FF:000026">
    <property type="entry name" value="Homogentisate 1,2-dioxygenase"/>
    <property type="match status" value="1"/>
</dbReference>
<dbReference type="Gene3D" id="2.60.120.10">
    <property type="entry name" value="Jelly Rolls"/>
    <property type="match status" value="1"/>
</dbReference>
<dbReference type="EMBL" id="JAAKFY010000024">
    <property type="protein sequence ID" value="KAF3835969.1"/>
    <property type="molecule type" value="Genomic_DNA"/>
</dbReference>
<dbReference type="SUPFAM" id="SSF51182">
    <property type="entry name" value="RmlC-like cupins"/>
    <property type="match status" value="1"/>
</dbReference>
<dbReference type="InterPro" id="IPR005708">
    <property type="entry name" value="Homogentis_dOase"/>
</dbReference>
<sequence>MSGFGNDLSSEDPRCPGSLPEGQNNPQVCPYGLYSEQLSGSAFTCPRPANKRSWFYRILPSVKHKPFTAVPCGNLTENWNEVEPDPNQMRWLPFTIPKSTEKKVDFVAGLHTLCGAGDAKSRNGIGIHMFTCNTSMVDRCFNNSDGDFLIVPQQGEILITTEFGKIMVEPNEICVIQQGMRFRFLSVHVVAWHGNYTPYKYNLKNFMVINAVAFDHADPSIFTVLTAKSTRPGVAIADFVIFPPRWGVADNTFRPPYYHRNCMSEFMGLIKGHYEAKAEGFQPGGGSLHSMMTPHGPDGECFEKNSSSELRPERAFMFESSFSMAVTKWGLETCQRLDKSYYHCWESLRSHFNPNWKPSKQ</sequence>
<keyword evidence="24" id="KW-1185">Reference proteome</keyword>
<evidence type="ECO:0000256" key="2">
    <source>
        <dbReference type="ARBA" id="ARBA00004704"/>
    </source>
</evidence>
<feature type="binding site" evidence="19">
    <location>
        <position position="274"/>
    </location>
    <ligand>
        <name>homogentisate</name>
        <dbReference type="ChEBI" id="CHEBI:16169"/>
    </ligand>
</feature>
<evidence type="ECO:0000256" key="7">
    <source>
        <dbReference type="ARBA" id="ARBA00022878"/>
    </source>
</evidence>
<dbReference type="OrthoDB" id="1689029at2759"/>
<evidence type="ECO:0000256" key="9">
    <source>
        <dbReference type="ARBA" id="ARBA00023002"/>
    </source>
</evidence>
<evidence type="ECO:0000256" key="11">
    <source>
        <dbReference type="ARBA" id="ARBA00023232"/>
    </source>
</evidence>
<evidence type="ECO:0000256" key="20">
    <source>
        <dbReference type="SAM" id="MobiDB-lite"/>
    </source>
</evidence>
<comment type="function">
    <text evidence="16">Catalyzes the conversion of homogentisate to maleylacetoacetate.</text>
</comment>
<keyword evidence="9" id="KW-0560">Oxidoreductase</keyword>
<feature type="domain" description="Homogentisate 1,2-dioxygenase N-terminal" evidence="22">
    <location>
        <begin position="187"/>
        <end position="203"/>
    </location>
</feature>
<dbReference type="PANTHER" id="PTHR11056:SF0">
    <property type="entry name" value="HOMOGENTISATE 1,2-DIOXYGENASE"/>
    <property type="match status" value="1"/>
</dbReference>
<dbReference type="Pfam" id="PF04209">
    <property type="entry name" value="HgmA_C"/>
    <property type="match status" value="1"/>
</dbReference>
<keyword evidence="6 19" id="KW-0479">Metal-binding</keyword>
<keyword evidence="11" id="KW-0585">Phenylalanine catabolism</keyword>
<comment type="catalytic activity">
    <reaction evidence="15">
        <text>homogentisate + O2 = 4-maleylacetoacetate + H(+)</text>
        <dbReference type="Rhea" id="RHEA:15449"/>
        <dbReference type="ChEBI" id="CHEBI:15378"/>
        <dbReference type="ChEBI" id="CHEBI:15379"/>
        <dbReference type="ChEBI" id="CHEBI:16169"/>
        <dbReference type="ChEBI" id="CHEBI:17105"/>
        <dbReference type="EC" id="1.13.11.5"/>
    </reaction>
    <physiologicalReaction direction="left-to-right" evidence="15">
        <dbReference type="Rhea" id="RHEA:15450"/>
    </physiologicalReaction>
</comment>
<evidence type="ECO:0000256" key="4">
    <source>
        <dbReference type="ARBA" id="ARBA00013127"/>
    </source>
</evidence>
<dbReference type="InterPro" id="IPR014710">
    <property type="entry name" value="RmlC-like_jellyroll"/>
</dbReference>
<evidence type="ECO:0000256" key="16">
    <source>
        <dbReference type="ARBA" id="ARBA00055954"/>
    </source>
</evidence>
<dbReference type="GO" id="GO:0005737">
    <property type="term" value="C:cytoplasm"/>
    <property type="evidence" value="ECO:0007669"/>
    <property type="project" value="TreeGrafter"/>
</dbReference>
<dbReference type="AlphaFoldDB" id="A0A7J5XH84"/>
<evidence type="ECO:0000256" key="8">
    <source>
        <dbReference type="ARBA" id="ARBA00022964"/>
    </source>
</evidence>
<evidence type="ECO:0000256" key="10">
    <source>
        <dbReference type="ARBA" id="ARBA00023004"/>
    </source>
</evidence>
<dbReference type="InterPro" id="IPR011051">
    <property type="entry name" value="RmlC_Cupin_sf"/>
</dbReference>
<dbReference type="GO" id="GO:0046872">
    <property type="term" value="F:metal ion binding"/>
    <property type="evidence" value="ECO:0007669"/>
    <property type="project" value="UniProtKB-KW"/>
</dbReference>
<evidence type="ECO:0000259" key="21">
    <source>
        <dbReference type="Pfam" id="PF04209"/>
    </source>
</evidence>
<dbReference type="GO" id="GO:0004411">
    <property type="term" value="F:homogentisate 1,2-dioxygenase activity"/>
    <property type="evidence" value="ECO:0007669"/>
    <property type="project" value="UniProtKB-EC"/>
</dbReference>
<evidence type="ECO:0000256" key="18">
    <source>
        <dbReference type="PIRSR" id="PIRSR605708-1"/>
    </source>
</evidence>
<feature type="domain" description="Homogentisate 1,2-dioxygenase C-terminal" evidence="21">
    <location>
        <begin position="204"/>
        <end position="352"/>
    </location>
</feature>
<evidence type="ECO:0000256" key="15">
    <source>
        <dbReference type="ARBA" id="ARBA00050477"/>
    </source>
</evidence>
<keyword evidence="8" id="KW-0223">Dioxygenase</keyword>
<dbReference type="InterPro" id="IPR046452">
    <property type="entry name" value="HgmA_N"/>
</dbReference>
<name>A0A7J5XH84_DISMA</name>
<keyword evidence="7" id="KW-0828">Tyrosine catabolism</keyword>
<feature type="binding site" evidence="19">
    <location>
        <position position="295"/>
    </location>
    <ligand>
        <name>homogentisate</name>
        <dbReference type="ChEBI" id="CHEBI:16169"/>
    </ligand>
</feature>
<evidence type="ECO:0000256" key="14">
    <source>
        <dbReference type="ARBA" id="ARBA00033225"/>
    </source>
</evidence>
<protein>
    <recommendedName>
        <fullName evidence="5">Homogentisate 1,2-dioxygenase</fullName>
        <ecNumber evidence="4">1.13.11.5</ecNumber>
    </recommendedName>
    <alternativeName>
        <fullName evidence="12">Homogentisate oxygenase</fullName>
    </alternativeName>
    <alternativeName>
        <fullName evidence="13">Homogentisic acid oxidase</fullName>
    </alternativeName>
    <alternativeName>
        <fullName evidence="14">Homogentisicase</fullName>
    </alternativeName>
</protein>
<reference evidence="23 24" key="1">
    <citation type="submission" date="2020-03" db="EMBL/GenBank/DDBJ databases">
        <title>Dissostichus mawsoni Genome sequencing and assembly.</title>
        <authorList>
            <person name="Park H."/>
        </authorList>
    </citation>
    <scope>NUCLEOTIDE SEQUENCE [LARGE SCALE GENOMIC DNA]</scope>
    <source>
        <strain evidence="23">DM0001</strain>
        <tissue evidence="23">Muscle</tissue>
    </source>
</reference>
<evidence type="ECO:0000256" key="13">
    <source>
        <dbReference type="ARBA" id="ARBA00030437"/>
    </source>
</evidence>
<dbReference type="EC" id="1.13.11.5" evidence="4"/>
<dbReference type="PANTHER" id="PTHR11056">
    <property type="entry name" value="HOMOGENTISATE 1,2-DIOXYGENASE"/>
    <property type="match status" value="1"/>
</dbReference>
<evidence type="ECO:0000313" key="24">
    <source>
        <dbReference type="Proteomes" id="UP000518266"/>
    </source>
</evidence>
<evidence type="ECO:0000256" key="5">
    <source>
        <dbReference type="ARBA" id="ARBA00018757"/>
    </source>
</evidence>
<comment type="caution">
    <text evidence="23">The sequence shown here is derived from an EMBL/GenBank/DDBJ whole genome shotgun (WGS) entry which is preliminary data.</text>
</comment>
<comment type="subunit">
    <text evidence="17">Homohexamer arranged as a dimer of trimers.</text>
</comment>
<organism evidence="23 24">
    <name type="scientific">Dissostichus mawsoni</name>
    <name type="common">Antarctic cod</name>
    <dbReference type="NCBI Taxonomy" id="36200"/>
    <lineage>
        <taxon>Eukaryota</taxon>
        <taxon>Metazoa</taxon>
        <taxon>Chordata</taxon>
        <taxon>Craniata</taxon>
        <taxon>Vertebrata</taxon>
        <taxon>Euteleostomi</taxon>
        <taxon>Actinopterygii</taxon>
        <taxon>Neopterygii</taxon>
        <taxon>Teleostei</taxon>
        <taxon>Neoteleostei</taxon>
        <taxon>Acanthomorphata</taxon>
        <taxon>Eupercaria</taxon>
        <taxon>Perciformes</taxon>
        <taxon>Notothenioidei</taxon>
        <taxon>Nototheniidae</taxon>
        <taxon>Dissostichus</taxon>
    </lineage>
</organism>
<evidence type="ECO:0000313" key="23">
    <source>
        <dbReference type="EMBL" id="KAF3835969.1"/>
    </source>
</evidence>
<proteinExistence type="inferred from homology"/>
<evidence type="ECO:0000256" key="17">
    <source>
        <dbReference type="ARBA" id="ARBA00063284"/>
    </source>
</evidence>
<feature type="binding site" evidence="19">
    <location>
        <position position="265"/>
    </location>
    <ligand>
        <name>Fe cation</name>
        <dbReference type="ChEBI" id="CHEBI:24875"/>
    </ligand>
</feature>
<evidence type="ECO:0000259" key="22">
    <source>
        <dbReference type="Pfam" id="PF20510"/>
    </source>
</evidence>
<evidence type="ECO:0000256" key="3">
    <source>
        <dbReference type="ARBA" id="ARBA00007757"/>
    </source>
</evidence>
<comment type="pathway">
    <text evidence="2">Amino-acid degradation; L-phenylalanine degradation; acetoacetate and fumarate from L-phenylalanine: step 4/6.</text>
</comment>
<feature type="binding site" evidence="19">
    <location>
        <position position="295"/>
    </location>
    <ligand>
        <name>Fe cation</name>
        <dbReference type="ChEBI" id="CHEBI:24875"/>
    </ligand>
</feature>
<evidence type="ECO:0000256" key="6">
    <source>
        <dbReference type="ARBA" id="ARBA00022723"/>
    </source>
</evidence>
<dbReference type="UniPathway" id="UPA00139">
    <property type="reaction ID" value="UER00339"/>
</dbReference>
<dbReference type="CDD" id="cd07000">
    <property type="entry name" value="cupin_HGO_N"/>
    <property type="match status" value="1"/>
</dbReference>
<comment type="cofactor">
    <cofactor evidence="1 19">
        <name>Fe cation</name>
        <dbReference type="ChEBI" id="CHEBI:24875"/>
    </cofactor>
</comment>
<keyword evidence="10 19" id="KW-0408">Iron</keyword>
<dbReference type="Proteomes" id="UP000518266">
    <property type="component" value="Unassembled WGS sequence"/>
</dbReference>
<feature type="domain" description="Homogentisate 1,2-dioxygenase N-terminal" evidence="22">
    <location>
        <begin position="1"/>
        <end position="183"/>
    </location>
</feature>
<feature type="binding site" evidence="19">
    <location>
        <position position="259"/>
    </location>
    <ligand>
        <name>Fe cation</name>
        <dbReference type="ChEBI" id="CHEBI:24875"/>
    </ligand>
</feature>
<evidence type="ECO:0000256" key="1">
    <source>
        <dbReference type="ARBA" id="ARBA00001962"/>
    </source>
</evidence>
<dbReference type="GO" id="GO:0006559">
    <property type="term" value="P:L-phenylalanine catabolic process"/>
    <property type="evidence" value="ECO:0007669"/>
    <property type="project" value="UniProtKB-UniPathway"/>
</dbReference>
<gene>
    <name evidence="23" type="ORF">F7725_028527</name>
</gene>
<dbReference type="Pfam" id="PF20510">
    <property type="entry name" value="HgmA_N"/>
    <property type="match status" value="2"/>
</dbReference>
<dbReference type="GO" id="GO:0006572">
    <property type="term" value="P:L-tyrosine catabolic process"/>
    <property type="evidence" value="ECO:0007669"/>
    <property type="project" value="UniProtKB-KW"/>
</dbReference>
<evidence type="ECO:0000256" key="19">
    <source>
        <dbReference type="PIRSR" id="PIRSR605708-2"/>
    </source>
</evidence>
<accession>A0A7J5XH84</accession>
<evidence type="ECO:0000256" key="12">
    <source>
        <dbReference type="ARBA" id="ARBA00030235"/>
    </source>
</evidence>
<feature type="active site" description="Proton acceptor" evidence="18">
    <location>
        <position position="216"/>
    </location>
</feature>
<feature type="region of interest" description="Disordered" evidence="20">
    <location>
        <begin position="1"/>
        <end position="23"/>
    </location>
</feature>